<gene>
    <name evidence="2" type="ORF">ATANTOWER_025367</name>
</gene>
<accession>A0ABU7A8U5</accession>
<keyword evidence="3" id="KW-1185">Reference proteome</keyword>
<evidence type="ECO:0000256" key="1">
    <source>
        <dbReference type="SAM" id="Phobius"/>
    </source>
</evidence>
<keyword evidence="1" id="KW-0812">Transmembrane</keyword>
<sequence length="104" mass="12200">MQCYLFHYILCISVIKQWLYNNLLFLNEQKKKEYILFGDKAAPDLGFLTAKLSNFRQGLIEHLSEHLSKDTIGARSFPWVRSPQHSPHLMFLNSEEVAAVGWWM</sequence>
<keyword evidence="1" id="KW-0472">Membrane</keyword>
<keyword evidence="1" id="KW-1133">Transmembrane helix</keyword>
<proteinExistence type="predicted"/>
<feature type="transmembrane region" description="Helical" evidence="1">
    <location>
        <begin position="6"/>
        <end position="26"/>
    </location>
</feature>
<evidence type="ECO:0000313" key="2">
    <source>
        <dbReference type="EMBL" id="MED6234248.1"/>
    </source>
</evidence>
<protein>
    <submittedName>
        <fullName evidence="2">Uncharacterized protein</fullName>
    </submittedName>
</protein>
<dbReference type="Proteomes" id="UP001345963">
    <property type="component" value="Unassembled WGS sequence"/>
</dbReference>
<comment type="caution">
    <text evidence="2">The sequence shown here is derived from an EMBL/GenBank/DDBJ whole genome shotgun (WGS) entry which is preliminary data.</text>
</comment>
<reference evidence="2 3" key="1">
    <citation type="submission" date="2021-07" db="EMBL/GenBank/DDBJ databases">
        <authorList>
            <person name="Palmer J.M."/>
        </authorList>
    </citation>
    <scope>NUCLEOTIDE SEQUENCE [LARGE SCALE GENOMIC DNA]</scope>
    <source>
        <strain evidence="2 3">AT_MEX2019</strain>
        <tissue evidence="2">Muscle</tissue>
    </source>
</reference>
<evidence type="ECO:0000313" key="3">
    <source>
        <dbReference type="Proteomes" id="UP001345963"/>
    </source>
</evidence>
<dbReference type="EMBL" id="JAHUTI010005858">
    <property type="protein sequence ID" value="MED6234248.1"/>
    <property type="molecule type" value="Genomic_DNA"/>
</dbReference>
<organism evidence="2 3">
    <name type="scientific">Ataeniobius toweri</name>
    <dbReference type="NCBI Taxonomy" id="208326"/>
    <lineage>
        <taxon>Eukaryota</taxon>
        <taxon>Metazoa</taxon>
        <taxon>Chordata</taxon>
        <taxon>Craniata</taxon>
        <taxon>Vertebrata</taxon>
        <taxon>Euteleostomi</taxon>
        <taxon>Actinopterygii</taxon>
        <taxon>Neopterygii</taxon>
        <taxon>Teleostei</taxon>
        <taxon>Neoteleostei</taxon>
        <taxon>Acanthomorphata</taxon>
        <taxon>Ovalentaria</taxon>
        <taxon>Atherinomorphae</taxon>
        <taxon>Cyprinodontiformes</taxon>
        <taxon>Goodeidae</taxon>
        <taxon>Ataeniobius</taxon>
    </lineage>
</organism>
<name>A0ABU7A8U5_9TELE</name>